<feature type="non-terminal residue" evidence="1">
    <location>
        <position position="1"/>
    </location>
</feature>
<dbReference type="Proteomes" id="UP000749559">
    <property type="component" value="Unassembled WGS sequence"/>
</dbReference>
<evidence type="ECO:0000313" key="2">
    <source>
        <dbReference type="Proteomes" id="UP000749559"/>
    </source>
</evidence>
<dbReference type="InterPro" id="IPR032710">
    <property type="entry name" value="NTF2-like_dom_sf"/>
</dbReference>
<reference evidence="1" key="1">
    <citation type="submission" date="2022-03" db="EMBL/GenBank/DDBJ databases">
        <authorList>
            <person name="Martin C."/>
        </authorList>
    </citation>
    <scope>NUCLEOTIDE SEQUENCE</scope>
</reference>
<protein>
    <submittedName>
        <fullName evidence="1">Uncharacterized protein</fullName>
    </submittedName>
</protein>
<accession>A0A8J1TVI1</accession>
<sequence>KHIISNSTGSYCVYTLGAPQIKCRHQFTLELTVAMNNKEDIDAITEWLDNWVRLINDEKDAAKIADGYTEDCIIMVPNMPNRFGRAAAREAMQGIIDSGLKYKHGKRIIETDGNLGTDLTYIHTETADGKIVETGRSHCVWKKIDGVWYCHRDAWSPCPH</sequence>
<comment type="caution">
    <text evidence="1">The sequence shown here is derived from an EMBL/GenBank/DDBJ whole genome shotgun (WGS) entry which is preliminary data.</text>
</comment>
<keyword evidence="2" id="KW-1185">Reference proteome</keyword>
<gene>
    <name evidence="1" type="ORF">OFUS_LOCUS21048</name>
</gene>
<dbReference type="EMBL" id="CAIIXF020000010">
    <property type="protein sequence ID" value="CAH1796664.1"/>
    <property type="molecule type" value="Genomic_DNA"/>
</dbReference>
<evidence type="ECO:0000313" key="1">
    <source>
        <dbReference type="EMBL" id="CAH1796664.1"/>
    </source>
</evidence>
<dbReference type="Gene3D" id="3.10.450.50">
    <property type="match status" value="1"/>
</dbReference>
<name>A0A8J1TVI1_OWEFU</name>
<dbReference type="Pfam" id="PF13577">
    <property type="entry name" value="SnoaL_4"/>
    <property type="match status" value="1"/>
</dbReference>
<proteinExistence type="predicted"/>
<dbReference type="SUPFAM" id="SSF54427">
    <property type="entry name" value="NTF2-like"/>
    <property type="match status" value="1"/>
</dbReference>
<organism evidence="1 2">
    <name type="scientific">Owenia fusiformis</name>
    <name type="common">Polychaete worm</name>
    <dbReference type="NCBI Taxonomy" id="6347"/>
    <lineage>
        <taxon>Eukaryota</taxon>
        <taxon>Metazoa</taxon>
        <taxon>Spiralia</taxon>
        <taxon>Lophotrochozoa</taxon>
        <taxon>Annelida</taxon>
        <taxon>Polychaeta</taxon>
        <taxon>Sedentaria</taxon>
        <taxon>Canalipalpata</taxon>
        <taxon>Sabellida</taxon>
        <taxon>Oweniida</taxon>
        <taxon>Oweniidae</taxon>
        <taxon>Owenia</taxon>
    </lineage>
</organism>
<dbReference type="AlphaFoldDB" id="A0A8J1TVI1"/>
<dbReference type="InterPro" id="IPR037401">
    <property type="entry name" value="SnoaL-like"/>
</dbReference>